<evidence type="ECO:0000313" key="9">
    <source>
        <dbReference type="Proteomes" id="UP000053477"/>
    </source>
</evidence>
<organism evidence="8 9">
    <name type="scientific">Schizopora paradoxa</name>
    <dbReference type="NCBI Taxonomy" id="27342"/>
    <lineage>
        <taxon>Eukaryota</taxon>
        <taxon>Fungi</taxon>
        <taxon>Dikarya</taxon>
        <taxon>Basidiomycota</taxon>
        <taxon>Agaricomycotina</taxon>
        <taxon>Agaricomycetes</taxon>
        <taxon>Hymenochaetales</taxon>
        <taxon>Schizoporaceae</taxon>
        <taxon>Schizopora</taxon>
    </lineage>
</organism>
<dbReference type="Proteomes" id="UP000053477">
    <property type="component" value="Unassembled WGS sequence"/>
</dbReference>
<dbReference type="InterPro" id="IPR001128">
    <property type="entry name" value="Cyt_P450"/>
</dbReference>
<dbReference type="STRING" id="27342.A0A0H2R3G4"/>
<gene>
    <name evidence="8" type="ORF">SCHPADRAFT_946546</name>
</gene>
<evidence type="ECO:0000256" key="3">
    <source>
        <dbReference type="ARBA" id="ARBA00022617"/>
    </source>
</evidence>
<dbReference type="GO" id="GO:0004497">
    <property type="term" value="F:monooxygenase activity"/>
    <property type="evidence" value="ECO:0007669"/>
    <property type="project" value="InterPro"/>
</dbReference>
<dbReference type="GO" id="GO:0020037">
    <property type="term" value="F:heme binding"/>
    <property type="evidence" value="ECO:0007669"/>
    <property type="project" value="InterPro"/>
</dbReference>
<feature type="transmembrane region" description="Helical" evidence="7">
    <location>
        <begin position="303"/>
        <end position="330"/>
    </location>
</feature>
<evidence type="ECO:0000256" key="7">
    <source>
        <dbReference type="SAM" id="Phobius"/>
    </source>
</evidence>
<dbReference type="InParanoid" id="A0A0H2R3G4"/>
<name>A0A0H2R3G4_9AGAM</name>
<dbReference type="InterPro" id="IPR002403">
    <property type="entry name" value="Cyt_P450_E_grp-IV"/>
</dbReference>
<dbReference type="GO" id="GO:0005506">
    <property type="term" value="F:iron ion binding"/>
    <property type="evidence" value="ECO:0007669"/>
    <property type="project" value="InterPro"/>
</dbReference>
<comment type="similarity">
    <text evidence="2">Belongs to the cytochrome P450 family.</text>
</comment>
<evidence type="ECO:0000256" key="1">
    <source>
        <dbReference type="ARBA" id="ARBA00001971"/>
    </source>
</evidence>
<keyword evidence="4 6" id="KW-0479">Metal-binding</keyword>
<keyword evidence="7" id="KW-0812">Transmembrane</keyword>
<dbReference type="Pfam" id="PF00067">
    <property type="entry name" value="p450"/>
    <property type="match status" value="1"/>
</dbReference>
<proteinExistence type="inferred from homology"/>
<keyword evidence="5 6" id="KW-0408">Iron</keyword>
<accession>A0A0H2R3G4</accession>
<keyword evidence="3 6" id="KW-0349">Heme</keyword>
<evidence type="ECO:0000256" key="2">
    <source>
        <dbReference type="ARBA" id="ARBA00010617"/>
    </source>
</evidence>
<dbReference type="InterPro" id="IPR036396">
    <property type="entry name" value="Cyt_P450_sf"/>
</dbReference>
<dbReference type="InterPro" id="IPR050529">
    <property type="entry name" value="CYP450_sterol_14alpha_dmase"/>
</dbReference>
<keyword evidence="9" id="KW-1185">Reference proteome</keyword>
<evidence type="ECO:0000313" key="8">
    <source>
        <dbReference type="EMBL" id="KLO05882.1"/>
    </source>
</evidence>
<evidence type="ECO:0000256" key="5">
    <source>
        <dbReference type="ARBA" id="ARBA00023004"/>
    </source>
</evidence>
<dbReference type="EMBL" id="KQ086258">
    <property type="protein sequence ID" value="KLO05882.1"/>
    <property type="molecule type" value="Genomic_DNA"/>
</dbReference>
<sequence>MTTVNGTLASAAATASSLFSQLVNHEATFRYGDRDIPVQYVYTLAFAAGVVTLSKLYGTLVSSNDQGIPRKAGYPIVGSWAFFTQRYQFIDDGIKKLGNIFSFKILNHEVLAVHGEEARKVFFGAKNLGFQEGYDVLFGGAPQPKEIDVKRDDEAAARVEWFTKRVTSVLQREKLKTTLPLMLEDLDRAMKKWGTSGKFNPFDDIYNMVFQITIRAASCKEVADDPEAVKKVSQMYWDAEKGSTPTSVLLPWLPSAARKRKLKATQDLFMLFKEIIDDRAAKGRVEDDSMQTLLDMGDGANDIVGFIMGALFAGIINTGIMSSWLVLYFAENAEWKEKALKEIRSFVDQYSSKEEGQTLAQQLSQIPSQVWEDEMPVLDQCLRETIRRSMTGATLRRVMTDGDEDPNMVIEGKKLKKGQFLAYHITGTHHNPEIYTNPYKWDPSRFDRGEDKKEHWAFLGWGVGRHPCTGMRFAKLEVKLILSLILMQYDYDVVDGAGNLVTKIPEPARDNLYQVPPSKTVYVRYKHV</sequence>
<dbReference type="GO" id="GO:0016705">
    <property type="term" value="F:oxidoreductase activity, acting on paired donors, with incorporation or reduction of molecular oxygen"/>
    <property type="evidence" value="ECO:0007669"/>
    <property type="project" value="InterPro"/>
</dbReference>
<dbReference type="PANTHER" id="PTHR24304:SF2">
    <property type="entry name" value="24-HYDROXYCHOLESTEROL 7-ALPHA-HYDROXYLASE"/>
    <property type="match status" value="1"/>
</dbReference>
<keyword evidence="7" id="KW-0472">Membrane</keyword>
<dbReference type="OrthoDB" id="1055148at2759"/>
<comment type="cofactor">
    <cofactor evidence="1 6">
        <name>heme</name>
        <dbReference type="ChEBI" id="CHEBI:30413"/>
    </cofactor>
</comment>
<evidence type="ECO:0000256" key="4">
    <source>
        <dbReference type="ARBA" id="ARBA00022723"/>
    </source>
</evidence>
<dbReference type="PANTHER" id="PTHR24304">
    <property type="entry name" value="CYTOCHROME P450 FAMILY 7"/>
    <property type="match status" value="1"/>
</dbReference>
<dbReference type="Gene3D" id="1.10.630.10">
    <property type="entry name" value="Cytochrome P450"/>
    <property type="match status" value="1"/>
</dbReference>
<feature type="binding site" description="axial binding residue" evidence="6">
    <location>
        <position position="468"/>
    </location>
    <ligand>
        <name>heme</name>
        <dbReference type="ChEBI" id="CHEBI:30413"/>
    </ligand>
    <ligandPart>
        <name>Fe</name>
        <dbReference type="ChEBI" id="CHEBI:18248"/>
    </ligandPart>
</feature>
<protein>
    <submittedName>
        <fullName evidence="8">Cytochrome P450</fullName>
    </submittedName>
</protein>
<dbReference type="SUPFAM" id="SSF48264">
    <property type="entry name" value="Cytochrome P450"/>
    <property type="match status" value="1"/>
</dbReference>
<evidence type="ECO:0000256" key="6">
    <source>
        <dbReference type="PIRSR" id="PIRSR602403-1"/>
    </source>
</evidence>
<dbReference type="AlphaFoldDB" id="A0A0H2R3G4"/>
<dbReference type="PRINTS" id="PR00465">
    <property type="entry name" value="EP450IV"/>
</dbReference>
<reference evidence="8 9" key="1">
    <citation type="submission" date="2015-04" db="EMBL/GenBank/DDBJ databases">
        <title>Complete genome sequence of Schizopora paradoxa KUC8140, a cosmopolitan wood degrader in East Asia.</title>
        <authorList>
            <consortium name="DOE Joint Genome Institute"/>
            <person name="Min B."/>
            <person name="Park H."/>
            <person name="Jang Y."/>
            <person name="Kim J.-J."/>
            <person name="Kim K.H."/>
            <person name="Pangilinan J."/>
            <person name="Lipzen A."/>
            <person name="Riley R."/>
            <person name="Grigoriev I.V."/>
            <person name="Spatafora J.W."/>
            <person name="Choi I.-G."/>
        </authorList>
    </citation>
    <scope>NUCLEOTIDE SEQUENCE [LARGE SCALE GENOMIC DNA]</scope>
    <source>
        <strain evidence="8 9">KUC8140</strain>
    </source>
</reference>
<keyword evidence="7" id="KW-1133">Transmembrane helix</keyword>